<comment type="caution">
    <text evidence="1">The sequence shown here is derived from an EMBL/GenBank/DDBJ whole genome shotgun (WGS) entry which is preliminary data.</text>
</comment>
<feature type="non-terminal residue" evidence="1">
    <location>
        <position position="1"/>
    </location>
</feature>
<protein>
    <submittedName>
        <fullName evidence="1">Uncharacterized protein</fullName>
    </submittedName>
</protein>
<dbReference type="Proteomes" id="UP000663864">
    <property type="component" value="Unassembled WGS sequence"/>
</dbReference>
<organism evidence="1 2">
    <name type="scientific">Rotaria sordida</name>
    <dbReference type="NCBI Taxonomy" id="392033"/>
    <lineage>
        <taxon>Eukaryota</taxon>
        <taxon>Metazoa</taxon>
        <taxon>Spiralia</taxon>
        <taxon>Gnathifera</taxon>
        <taxon>Rotifera</taxon>
        <taxon>Eurotatoria</taxon>
        <taxon>Bdelloidea</taxon>
        <taxon>Philodinida</taxon>
        <taxon>Philodinidae</taxon>
        <taxon>Rotaria</taxon>
    </lineage>
</organism>
<gene>
    <name evidence="1" type="ORF">ZHD862_LOCUS21320</name>
</gene>
<proteinExistence type="predicted"/>
<dbReference type="AlphaFoldDB" id="A0A814U834"/>
<sequence>YDIINKNISNWSILNDFIELFRTILHTEFVKNIYYELINNELESKNILDAGRFKELIDDAKNLKDNLIMFGALLVIMLHEFFHVLRCTTIEHAFNPFYERTPPRKIPSRHNIEMAEGGKQLEDCLFGIVCESVGYLDGEFLLNSQNWINHDHEEFKEKFNDARTRDLQENKKHNRWIIPCKSHIIHDDTETHVPTTTTTTSSKRWTIPRCALSTPFSRIEQ</sequence>
<accession>A0A814U834</accession>
<name>A0A814U834_9BILA</name>
<evidence type="ECO:0000313" key="1">
    <source>
        <dbReference type="EMBL" id="CAF1172966.1"/>
    </source>
</evidence>
<dbReference type="EMBL" id="CAJNOT010001264">
    <property type="protein sequence ID" value="CAF1172966.1"/>
    <property type="molecule type" value="Genomic_DNA"/>
</dbReference>
<reference evidence="1" key="1">
    <citation type="submission" date="2021-02" db="EMBL/GenBank/DDBJ databases">
        <authorList>
            <person name="Nowell W R."/>
        </authorList>
    </citation>
    <scope>NUCLEOTIDE SEQUENCE</scope>
</reference>
<evidence type="ECO:0000313" key="2">
    <source>
        <dbReference type="Proteomes" id="UP000663864"/>
    </source>
</evidence>